<dbReference type="Proteomes" id="UP000694388">
    <property type="component" value="Unplaced"/>
</dbReference>
<name>A0A8C4Q625_EPTBU</name>
<evidence type="ECO:0000259" key="1">
    <source>
        <dbReference type="Pfam" id="PF00078"/>
    </source>
</evidence>
<dbReference type="PANTHER" id="PTHR47027:SF24">
    <property type="entry name" value="RIBONUCLEASE H"/>
    <property type="match status" value="1"/>
</dbReference>
<dbReference type="Ensembl" id="ENSEBUT00000011149.1">
    <property type="protein sequence ID" value="ENSEBUP00000010599.1"/>
    <property type="gene ID" value="ENSEBUG00000006823.1"/>
</dbReference>
<dbReference type="Pfam" id="PF00078">
    <property type="entry name" value="RVT_1"/>
    <property type="match status" value="1"/>
</dbReference>
<evidence type="ECO:0000313" key="2">
    <source>
        <dbReference type="Ensembl" id="ENSEBUP00000010599.1"/>
    </source>
</evidence>
<organism evidence="2 3">
    <name type="scientific">Eptatretus burgeri</name>
    <name type="common">Inshore hagfish</name>
    <dbReference type="NCBI Taxonomy" id="7764"/>
    <lineage>
        <taxon>Eukaryota</taxon>
        <taxon>Metazoa</taxon>
        <taxon>Chordata</taxon>
        <taxon>Craniata</taxon>
        <taxon>Vertebrata</taxon>
        <taxon>Cyclostomata</taxon>
        <taxon>Myxini</taxon>
        <taxon>Myxiniformes</taxon>
        <taxon>Myxinidae</taxon>
        <taxon>Eptatretinae</taxon>
        <taxon>Eptatretus</taxon>
    </lineage>
</organism>
<dbReference type="InterPro" id="IPR000477">
    <property type="entry name" value="RT_dom"/>
</dbReference>
<feature type="domain" description="Reverse transcriptase" evidence="1">
    <location>
        <begin position="21"/>
        <end position="104"/>
    </location>
</feature>
<keyword evidence="3" id="KW-1185">Reference proteome</keyword>
<protein>
    <recommendedName>
        <fullName evidence="1">Reverse transcriptase domain-containing protein</fullName>
    </recommendedName>
</protein>
<accession>A0A8C4Q625</accession>
<dbReference type="PANTHER" id="PTHR47027">
    <property type="entry name" value="REVERSE TRANSCRIPTASE DOMAIN-CONTAINING PROTEIN"/>
    <property type="match status" value="1"/>
</dbReference>
<reference evidence="2" key="1">
    <citation type="submission" date="2025-08" db="UniProtKB">
        <authorList>
            <consortium name="Ensembl"/>
        </authorList>
    </citation>
    <scope>IDENTIFICATION</scope>
</reference>
<evidence type="ECO:0000313" key="3">
    <source>
        <dbReference type="Proteomes" id="UP000694388"/>
    </source>
</evidence>
<reference evidence="2" key="2">
    <citation type="submission" date="2025-09" db="UniProtKB">
        <authorList>
            <consortium name="Ensembl"/>
        </authorList>
    </citation>
    <scope>IDENTIFICATION</scope>
</reference>
<proteinExistence type="predicted"/>
<sequence length="243" mass="26577">MSELYSGTESAVKCGGTISDLFPVVTGVRQGCVLAPTLFSTCMDWILGRMSERSNCGASFENVKISDLDFADDAVIFAETLDILLGALEVLNEESEPLGLRVSWVSFIFAETLDILLGALEVLNEESEPLGLRVSWVKTKIQAFIDIWDAAVLSVSVCGEDVEVVERFTYLGSDIHVSAGCESEVNRRLGRAWGVGPEMQVDQHLKEMGMGLASAWGMARRRPLEYRRKVDAATRCSGTCSHT</sequence>
<dbReference type="GeneTree" id="ENSGT01090000260328"/>
<dbReference type="AlphaFoldDB" id="A0A8C4Q625"/>